<accession>A0ABT9HL64</accession>
<evidence type="ECO:0000256" key="1">
    <source>
        <dbReference type="SAM" id="Phobius"/>
    </source>
</evidence>
<name>A0ABT9HL64_9SPHN</name>
<sequence length="43" mass="4424">MQLFTPDLYRNFGIGFAAGALAIAIASGGEILAVVPQLVASIF</sequence>
<keyword evidence="1" id="KW-1133">Transmembrane helix</keyword>
<gene>
    <name evidence="2" type="ORF">Q9K02_01800</name>
</gene>
<keyword evidence="1" id="KW-0472">Membrane</keyword>
<evidence type="ECO:0000313" key="2">
    <source>
        <dbReference type="EMBL" id="MDP4573871.1"/>
    </source>
</evidence>
<organism evidence="2 3">
    <name type="scientific">Qipengyuania profundimaris</name>
    <dbReference type="NCBI Taxonomy" id="3067652"/>
    <lineage>
        <taxon>Bacteria</taxon>
        <taxon>Pseudomonadati</taxon>
        <taxon>Pseudomonadota</taxon>
        <taxon>Alphaproteobacteria</taxon>
        <taxon>Sphingomonadales</taxon>
        <taxon>Erythrobacteraceae</taxon>
        <taxon>Qipengyuania</taxon>
    </lineage>
</organism>
<protein>
    <submittedName>
        <fullName evidence="2">Uncharacterized protein</fullName>
    </submittedName>
</protein>
<evidence type="ECO:0000313" key="3">
    <source>
        <dbReference type="Proteomes" id="UP001240639"/>
    </source>
</evidence>
<reference evidence="2 3" key="1">
    <citation type="submission" date="2023-08" db="EMBL/GenBank/DDBJ databases">
        <title>genomic of G39.</title>
        <authorList>
            <person name="Wang Y."/>
        </authorList>
    </citation>
    <scope>NUCLEOTIDE SEQUENCE [LARGE SCALE GENOMIC DNA]</scope>
    <source>
        <strain evidence="2 3">G39</strain>
    </source>
</reference>
<comment type="caution">
    <text evidence="2">The sequence shown here is derived from an EMBL/GenBank/DDBJ whole genome shotgun (WGS) entry which is preliminary data.</text>
</comment>
<dbReference type="Proteomes" id="UP001240639">
    <property type="component" value="Unassembled WGS sequence"/>
</dbReference>
<keyword evidence="1" id="KW-0812">Transmembrane</keyword>
<dbReference type="RefSeq" id="WP_305931336.1">
    <property type="nucleotide sequence ID" value="NZ_JAVAIM010000001.1"/>
</dbReference>
<keyword evidence="3" id="KW-1185">Reference proteome</keyword>
<feature type="transmembrane region" description="Helical" evidence="1">
    <location>
        <begin position="12"/>
        <end position="35"/>
    </location>
</feature>
<dbReference type="EMBL" id="JAVAIM010000001">
    <property type="protein sequence ID" value="MDP4573871.1"/>
    <property type="molecule type" value="Genomic_DNA"/>
</dbReference>
<proteinExistence type="predicted"/>